<dbReference type="InParanoid" id="K1QZ61"/>
<dbReference type="HOGENOM" id="CLU_2608368_0_0_1"/>
<sequence length="79" mass="8885">MAASSTKSNLDLLILADFYPFEAIELDSVYMQSSKENVDKQGKKSRHDSVDSFEEGRMPPSDKAGGGTYKKNLMKRYCK</sequence>
<reference evidence="2" key="1">
    <citation type="journal article" date="2012" name="Nature">
        <title>The oyster genome reveals stress adaptation and complexity of shell formation.</title>
        <authorList>
            <person name="Zhang G."/>
            <person name="Fang X."/>
            <person name="Guo X."/>
            <person name="Li L."/>
            <person name="Luo R."/>
            <person name="Xu F."/>
            <person name="Yang P."/>
            <person name="Zhang L."/>
            <person name="Wang X."/>
            <person name="Qi H."/>
            <person name="Xiong Z."/>
            <person name="Que H."/>
            <person name="Xie Y."/>
            <person name="Holland P.W."/>
            <person name="Paps J."/>
            <person name="Zhu Y."/>
            <person name="Wu F."/>
            <person name="Chen Y."/>
            <person name="Wang J."/>
            <person name="Peng C."/>
            <person name="Meng J."/>
            <person name="Yang L."/>
            <person name="Liu J."/>
            <person name="Wen B."/>
            <person name="Zhang N."/>
            <person name="Huang Z."/>
            <person name="Zhu Q."/>
            <person name="Feng Y."/>
            <person name="Mount A."/>
            <person name="Hedgecock D."/>
            <person name="Xu Z."/>
            <person name="Liu Y."/>
            <person name="Domazet-Loso T."/>
            <person name="Du Y."/>
            <person name="Sun X."/>
            <person name="Zhang S."/>
            <person name="Liu B."/>
            <person name="Cheng P."/>
            <person name="Jiang X."/>
            <person name="Li J."/>
            <person name="Fan D."/>
            <person name="Wang W."/>
            <person name="Fu W."/>
            <person name="Wang T."/>
            <person name="Wang B."/>
            <person name="Zhang J."/>
            <person name="Peng Z."/>
            <person name="Li Y."/>
            <person name="Li N."/>
            <person name="Wang J."/>
            <person name="Chen M."/>
            <person name="He Y."/>
            <person name="Tan F."/>
            <person name="Song X."/>
            <person name="Zheng Q."/>
            <person name="Huang R."/>
            <person name="Yang H."/>
            <person name="Du X."/>
            <person name="Chen L."/>
            <person name="Yang M."/>
            <person name="Gaffney P.M."/>
            <person name="Wang S."/>
            <person name="Luo L."/>
            <person name="She Z."/>
            <person name="Ming Y."/>
            <person name="Huang W."/>
            <person name="Zhang S."/>
            <person name="Huang B."/>
            <person name="Zhang Y."/>
            <person name="Qu T."/>
            <person name="Ni P."/>
            <person name="Miao G."/>
            <person name="Wang J."/>
            <person name="Wang Q."/>
            <person name="Steinberg C.E."/>
            <person name="Wang H."/>
            <person name="Li N."/>
            <person name="Qian L."/>
            <person name="Zhang G."/>
            <person name="Li Y."/>
            <person name="Yang H."/>
            <person name="Liu X."/>
            <person name="Wang J."/>
            <person name="Yin Y."/>
            <person name="Wang J."/>
        </authorList>
    </citation>
    <scope>NUCLEOTIDE SEQUENCE [LARGE SCALE GENOMIC DNA]</scope>
    <source>
        <strain evidence="2">05x7-T-G4-1.051#20</strain>
    </source>
</reference>
<evidence type="ECO:0000313" key="2">
    <source>
        <dbReference type="EMBL" id="EKC34080.1"/>
    </source>
</evidence>
<feature type="region of interest" description="Disordered" evidence="1">
    <location>
        <begin position="34"/>
        <end position="79"/>
    </location>
</feature>
<evidence type="ECO:0000256" key="1">
    <source>
        <dbReference type="SAM" id="MobiDB-lite"/>
    </source>
</evidence>
<proteinExistence type="predicted"/>
<accession>K1QZ61</accession>
<dbReference type="EMBL" id="JH818938">
    <property type="protein sequence ID" value="EKC34080.1"/>
    <property type="molecule type" value="Genomic_DNA"/>
</dbReference>
<organism evidence="2">
    <name type="scientific">Magallana gigas</name>
    <name type="common">Pacific oyster</name>
    <name type="synonym">Crassostrea gigas</name>
    <dbReference type="NCBI Taxonomy" id="29159"/>
    <lineage>
        <taxon>Eukaryota</taxon>
        <taxon>Metazoa</taxon>
        <taxon>Spiralia</taxon>
        <taxon>Lophotrochozoa</taxon>
        <taxon>Mollusca</taxon>
        <taxon>Bivalvia</taxon>
        <taxon>Autobranchia</taxon>
        <taxon>Pteriomorphia</taxon>
        <taxon>Ostreida</taxon>
        <taxon>Ostreoidea</taxon>
        <taxon>Ostreidae</taxon>
        <taxon>Magallana</taxon>
    </lineage>
</organism>
<name>K1QZ61_MAGGI</name>
<dbReference type="AlphaFoldDB" id="K1QZ61"/>
<protein>
    <submittedName>
        <fullName evidence="2">Uncharacterized protein</fullName>
    </submittedName>
</protein>
<gene>
    <name evidence="2" type="ORF">CGI_10014707</name>
</gene>
<feature type="compositionally biased region" description="Basic and acidic residues" evidence="1">
    <location>
        <begin position="36"/>
        <end position="57"/>
    </location>
</feature>